<proteinExistence type="predicted"/>
<feature type="domain" description="Tox-HNH-HHH" evidence="2">
    <location>
        <begin position="2738"/>
        <end position="2826"/>
    </location>
</feature>
<dbReference type="InterPro" id="IPR050708">
    <property type="entry name" value="T6SS_VgrG/RHS"/>
</dbReference>
<name>A0A5B8UUF5_9SPHI</name>
<accession>A0A5B8UUF5</accession>
<organism evidence="3 4">
    <name type="scientific">Mucilaginibacter ginsenosidivorans</name>
    <dbReference type="NCBI Taxonomy" id="398053"/>
    <lineage>
        <taxon>Bacteria</taxon>
        <taxon>Pseudomonadati</taxon>
        <taxon>Bacteroidota</taxon>
        <taxon>Sphingobacteriia</taxon>
        <taxon>Sphingobacteriales</taxon>
        <taxon>Sphingobacteriaceae</taxon>
        <taxon>Mucilaginibacter</taxon>
    </lineage>
</organism>
<dbReference type="RefSeq" id="WP_147031116.1">
    <property type="nucleotide sequence ID" value="NZ_CP042436.1"/>
</dbReference>
<reference evidence="3 4" key="1">
    <citation type="journal article" date="2017" name="Curr. Microbiol.">
        <title>Mucilaginibacter ginsenosidivorans sp. nov., Isolated from Soil of Ginseng Field.</title>
        <authorList>
            <person name="Kim M.M."/>
            <person name="Siddiqi M.Z."/>
            <person name="Im W.T."/>
        </authorList>
    </citation>
    <scope>NUCLEOTIDE SEQUENCE [LARGE SCALE GENOMIC DNA]</scope>
    <source>
        <strain evidence="3 4">Gsoil 3017</strain>
    </source>
</reference>
<keyword evidence="1" id="KW-0732">Signal</keyword>
<dbReference type="GO" id="GO:0004553">
    <property type="term" value="F:hydrolase activity, hydrolyzing O-glycosyl compounds"/>
    <property type="evidence" value="ECO:0007669"/>
    <property type="project" value="UniProtKB-ARBA"/>
</dbReference>
<feature type="chain" id="PRO_5022996200" description="Tox-HNH-HHH domain-containing protein" evidence="1">
    <location>
        <begin position="25"/>
        <end position="2948"/>
    </location>
</feature>
<dbReference type="GO" id="GO:0005975">
    <property type="term" value="P:carbohydrate metabolic process"/>
    <property type="evidence" value="ECO:0007669"/>
    <property type="project" value="UniProtKB-ARBA"/>
</dbReference>
<dbReference type="InterPro" id="IPR022385">
    <property type="entry name" value="Rhs_assc_core"/>
</dbReference>
<evidence type="ECO:0000313" key="4">
    <source>
        <dbReference type="Proteomes" id="UP000321479"/>
    </source>
</evidence>
<feature type="signal peptide" evidence="1">
    <location>
        <begin position="1"/>
        <end position="24"/>
    </location>
</feature>
<dbReference type="InterPro" id="IPR013320">
    <property type="entry name" value="ConA-like_dom_sf"/>
</dbReference>
<dbReference type="Pfam" id="PF15637">
    <property type="entry name" value="Tox-HNH-HHH"/>
    <property type="match status" value="1"/>
</dbReference>
<keyword evidence="4" id="KW-1185">Reference proteome</keyword>
<gene>
    <name evidence="3" type="ORF">FRZ54_08030</name>
</gene>
<dbReference type="NCBIfam" id="TIGR03696">
    <property type="entry name" value="Rhs_assc_core"/>
    <property type="match status" value="1"/>
</dbReference>
<evidence type="ECO:0000313" key="3">
    <source>
        <dbReference type="EMBL" id="QEC62539.1"/>
    </source>
</evidence>
<dbReference type="SUPFAM" id="SSF49899">
    <property type="entry name" value="Concanavalin A-like lectins/glucanases"/>
    <property type="match status" value="1"/>
</dbReference>
<dbReference type="KEGG" id="mgin:FRZ54_08030"/>
<dbReference type="PANTHER" id="PTHR32305:SF15">
    <property type="entry name" value="PROTEIN RHSA-RELATED"/>
    <property type="match status" value="1"/>
</dbReference>
<dbReference type="EMBL" id="CP042436">
    <property type="protein sequence ID" value="QEC62539.1"/>
    <property type="molecule type" value="Genomic_DNA"/>
</dbReference>
<dbReference type="InterPro" id="IPR028915">
    <property type="entry name" value="Tox-HNH-HHH_dom"/>
</dbReference>
<dbReference type="OrthoDB" id="2972467at2"/>
<evidence type="ECO:0000259" key="2">
    <source>
        <dbReference type="Pfam" id="PF15637"/>
    </source>
</evidence>
<evidence type="ECO:0000256" key="1">
    <source>
        <dbReference type="SAM" id="SignalP"/>
    </source>
</evidence>
<dbReference type="Gene3D" id="2.180.10.10">
    <property type="entry name" value="RHS repeat-associated core"/>
    <property type="match status" value="1"/>
</dbReference>
<dbReference type="PANTHER" id="PTHR32305">
    <property type="match status" value="1"/>
</dbReference>
<protein>
    <recommendedName>
        <fullName evidence="2">Tox-HNH-HHH domain-containing protein</fullName>
    </recommendedName>
</protein>
<sequence>MRKVLLFLLGTGLAWCLGPAPAFAGVEPYQNFIRGKIKRNDTLLVKDEKFKNPRFNWSDITRVSVSNEIDLRITGQAAVSRDFSCTAYLRIQYLTDPGQSVPLEKTAELKVSYSAKKGAHYKYQDVFNFAGAYWVRVIVDNIYSPEFGNDLPADFQLTSRILVSREYRFDKRQAIRPSAVFFKAGQPTAAPAATAGPSLKTKLLSSLKPALRANTLDHDATAFANQGSQLQLYWANPSAAEYDIEWTTADENSDYSSTIAQMLGASGGVSAAEADPIFRHNATRVTTSGNAYLISLPYTDKYLLVRMRAVSYSGNVRQLGDWDYQQSNGQYAVWQLPSWYQQGLDWQYSAAFAEEGKKKEVVSFFDGSLRSRQTTTLNNSDKVAVFQENIYDEFGRPTASILPAPFREPGTGTAYLRYQPGLNLATGTSTPYSAANLGIAGSAPGICEVAPAALNTAAGASQYYSAQNPFLLSTDPLYNRYIPDAGGYPLAVTQYTPDNTGRIKLQGGVGPAFQPGGAASHTTKYYYAKPEQWELDQLFGNDAGLAEHYLKNMVMDPNGQISISYLNSSGKTIATALTGASPDGMDPVKTEQTGVTPPVISQTIPLLDPSKFEFHSSDLKIAATTTYLASMTGPAHLDYNVELLADHYSGGTADLCSNCYYNLHITVANDCGDLIYESTKPTHVGSTDLQNCQSGTYTHTEDFTLSAIGEYYVTFELSLSRSTMEDFADNFVTQGQAGHILQKPFDFILAELQRIDFQSCLSDCKTNVATLGSAEQFGNWVRAKLTALGVAQDDLDSAPFTTWLDQEYSSLYTYVQSTQATCQSDADDSPCKQAETAMKHDVSPGGQYALFDSNGNTLEPALNVLTAHWHDAGVFPVKPATDPQYTAELITLPDGSTTSPYDANFSPLFMVTYWKDSWASKFLPFHPEYCKLLFCYANSDYVYWDQRVQEQVTDASHLEDITIPAAPHSYDRANAAWLADLDPFFNGSGPGASLKSAFRNDLLQYSLNVLHNTVSSVKNIEQTVDYLLYCSDPGASTNTLNDPNKDSWENCVPDENCRVPDREWADYKTFYFQLKQKYYDLLRAATTCAGQCRVGQPAALPQPGPCPANADFSVQPFSPLDTPPQTACDAQHRNALLVYSGGILRADATVQLTYPGATAPITVSLPKGATGMAFCAPLALPNAVITVLSVTCASCQADPLVYNAWQNDHITRQTLDDLGNVTATQDLPVSNTDFFAGTLTIAPGNTFHVNSDLHQYTGSWSMDENCQFSLSAVTVKYTLASLSAATLALTHTEGHTRETWYFNSSQNDCTSPALIPVTAADGPNSYLSGSYPARHRITVINGSSGSQPVFSGTDAAGQPVTATAAFYSCLKITLPGGGAIPYQDAWVFDNLYDNLPGTCSAGLLNKQPRFLDGSGPVPVGLGSDPQQGQDALNQQLQTAAQGGATGWMQALSPGLAGYSQETIDKLKQDLIQVALAGGDINHPLGASTTAPGKTTASGFSSFADAIKGDLGLDHFTSDLNPWLIGTPYPYAPKMQVNNQLLSNSNPALCTLIAQLQAQKDSYNTAHGSSLDLFGYLSQTYGTAMTLTTGDLDVLTSSCQQCQFLLSRDITLPVFLDPDAKGCVTRQEYNDAKADLQTQFGGNLAGDDPNYELIFTTFMNQRWGFVLNHEQYTTFENDPGIATLCNQPPAGTSPDPMACPGDQLTVAVSNGQAAYDTYIEQQKALFRASYVSACTAAKANLSLTARQQVYHYTLYYYDQADNLVRTIPPEGVRLLAGDDLVKVAAARANATSGCTYTGPASDSDKPTALNALSATLSASTGAIELWLYNDGSQPNQFAGVTPDKKYLFQVMLLGNRLGIDIQPLDAPDDHTLTLAPNSQHYRADISALQPLQPFTHLVIQGSALGSQNSAQLYLNGHLLSYTSGNDPIGPGFELTAAGGTFSLPDNTASLKHLRLYSQPLSQAAISANAASSCFMPSDAASLAGWFRFNTPAAGGPTTIADNSTVETQVTYVYPSHGLATTYAYNSTNQVTSQHSPDGGTNRFWYDLLSRLTFSQNDKQQAAGDYSYSTYDALGRITEAGQKNTTATLSAPDYLDDAAISSFLAGGSNSQVTHTYYDQAPATGNGIHGDLAQANLRKRVAASTYQETAGAEVKQATYYDYDIDGNVKTLYQQIDGLGEPKQIAYEYDLISGKVNFVSYQKGQPDQFYYQYQYDADNRLTEAWSSPVPAATGQANGESLLDPATKRLDASYQYYLHGPLARMELGDVNNKVQGLDYAYTLQGWLKGVNSQDVTLGSDIGQDGAPGSTLPKDAYGYSLNYYSGDYQPIGGSPYTAFAKTFSAPSGDITGHSLYNGNISSSTLSLNAINNGTPVGNSYRYDQLNRLISVRQHSDLTSWTASNAYNEDFTYDGNGNILTADRTAANNTADHFAYQYNRDNNSHLLNNKLNYIQGNSTATNLGAQTANNYQYDPTGNLTDDHTSNQSVTGIQWSVYGKIRQLTGTSGLINYTYNAAQQRVAKTSGGTTTYYVRDAQGNTLAVYDNQQSHINWREQHLYGSSRIGMWLPNENLADNNAQTIWQTLGHKQYELTNHLGNVLTTVSDLVTATDNGDNTTSYTADITSAQDYYAFGALMPGRAATGTYRYGFNGKENDNDVHGNGNQQDYGMRIYDPRLGKFLSIDLLADQYPWYSPYQFAGNTPIEAVDLDGLEPYKKATEFAHKTDPSLNLFHSDNIIDMANAPNPSSYNSLGWPRDASYFWKQYRNTPIGKLALSKANLTLIKNNKSPKVDEQWNKVMEKFGNDGELNETVHHHHSIKGRNAFPVPASKHIGEDEEIAMHSMNMRLGRTSQTFGKFTGRLNIWFNISSIILDSPNSIIYNYHQMGTLKTNRAYPTNEENAPAEYYEWRWQGKEGKSLRIITYFNDYQKINGTWRGVNQVGKEHLYNADGKEVQIF</sequence>
<dbReference type="Proteomes" id="UP000321479">
    <property type="component" value="Chromosome"/>
</dbReference>